<dbReference type="AlphaFoldDB" id="A0A4Q7PPG9"/>
<dbReference type="Proteomes" id="UP000292927">
    <property type="component" value="Unassembled WGS sequence"/>
</dbReference>
<keyword evidence="2" id="KW-1185">Reference proteome</keyword>
<proteinExistence type="predicted"/>
<dbReference type="EMBL" id="SGXF01000001">
    <property type="protein sequence ID" value="RZT02812.1"/>
    <property type="molecule type" value="Genomic_DNA"/>
</dbReference>
<evidence type="ECO:0000313" key="1">
    <source>
        <dbReference type="EMBL" id="RZT02812.1"/>
    </source>
</evidence>
<sequence length="65" mass="7896">MLNDRMINKYYLNQKVYIVMEYPIFELVKIRYQDSMREEIVDSRLVTDKLRIQNTISLKMFCGGK</sequence>
<dbReference type="RefSeq" id="WP_130433512.1">
    <property type="nucleotide sequence ID" value="NZ_SGXF01000001.1"/>
</dbReference>
<organism evidence="1 2">
    <name type="scientific">Cuneatibacter caecimuris</name>
    <dbReference type="NCBI Taxonomy" id="1796618"/>
    <lineage>
        <taxon>Bacteria</taxon>
        <taxon>Bacillati</taxon>
        <taxon>Bacillota</taxon>
        <taxon>Clostridia</taxon>
        <taxon>Lachnospirales</taxon>
        <taxon>Lachnospiraceae</taxon>
        <taxon>Cuneatibacter</taxon>
    </lineage>
</organism>
<accession>A0A4Q7PPG9</accession>
<protein>
    <submittedName>
        <fullName evidence="1">Uncharacterized protein</fullName>
    </submittedName>
</protein>
<gene>
    <name evidence="1" type="ORF">EV209_0939</name>
</gene>
<comment type="caution">
    <text evidence="1">The sequence shown here is derived from an EMBL/GenBank/DDBJ whole genome shotgun (WGS) entry which is preliminary data.</text>
</comment>
<name>A0A4Q7PPG9_9FIRM</name>
<evidence type="ECO:0000313" key="2">
    <source>
        <dbReference type="Proteomes" id="UP000292927"/>
    </source>
</evidence>
<reference evidence="1 2" key="1">
    <citation type="submission" date="2019-02" db="EMBL/GenBank/DDBJ databases">
        <title>Genomic Encyclopedia of Type Strains, Phase IV (KMG-IV): sequencing the most valuable type-strain genomes for metagenomic binning, comparative biology and taxonomic classification.</title>
        <authorList>
            <person name="Goeker M."/>
        </authorList>
    </citation>
    <scope>NUCLEOTIDE SEQUENCE [LARGE SCALE GENOMIC DNA]</scope>
    <source>
        <strain evidence="1 2">DSM 29486</strain>
    </source>
</reference>